<accession>A0A1J1IJ49</accession>
<dbReference type="EMBL" id="CVRI01000054">
    <property type="protein sequence ID" value="CRL00251.1"/>
    <property type="molecule type" value="Genomic_DNA"/>
</dbReference>
<evidence type="ECO:0000313" key="2">
    <source>
        <dbReference type="Proteomes" id="UP000183832"/>
    </source>
</evidence>
<evidence type="ECO:0000313" key="1">
    <source>
        <dbReference type="EMBL" id="CRL00251.1"/>
    </source>
</evidence>
<organism evidence="1 2">
    <name type="scientific">Clunio marinus</name>
    <dbReference type="NCBI Taxonomy" id="568069"/>
    <lineage>
        <taxon>Eukaryota</taxon>
        <taxon>Metazoa</taxon>
        <taxon>Ecdysozoa</taxon>
        <taxon>Arthropoda</taxon>
        <taxon>Hexapoda</taxon>
        <taxon>Insecta</taxon>
        <taxon>Pterygota</taxon>
        <taxon>Neoptera</taxon>
        <taxon>Endopterygota</taxon>
        <taxon>Diptera</taxon>
        <taxon>Nematocera</taxon>
        <taxon>Chironomoidea</taxon>
        <taxon>Chironomidae</taxon>
        <taxon>Clunio</taxon>
    </lineage>
</organism>
<protein>
    <submittedName>
        <fullName evidence="1">CLUMA_CG013524, isoform A</fullName>
    </submittedName>
</protein>
<dbReference type="Proteomes" id="UP000183832">
    <property type="component" value="Unassembled WGS sequence"/>
</dbReference>
<keyword evidence="2" id="KW-1185">Reference proteome</keyword>
<dbReference type="AlphaFoldDB" id="A0A1J1IJ49"/>
<proteinExistence type="predicted"/>
<reference evidence="1 2" key="1">
    <citation type="submission" date="2015-04" db="EMBL/GenBank/DDBJ databases">
        <authorList>
            <person name="Syromyatnikov M.Y."/>
            <person name="Popov V.N."/>
        </authorList>
    </citation>
    <scope>NUCLEOTIDE SEQUENCE [LARGE SCALE GENOMIC DNA]</scope>
</reference>
<gene>
    <name evidence="1" type="ORF">CLUMA_CG013524</name>
</gene>
<name>A0A1J1IJ49_9DIPT</name>
<sequence length="73" mass="8568">MGMLHMGKLQIMPQHNFKDTPAYIKIRLKSRLIWGQFVWQVPEILKVQNICPFSQNICPPMRNLSSQNIFKIA</sequence>